<dbReference type="RefSeq" id="WP_088999756.1">
    <property type="nucleotide sequence ID" value="NZ_JBFAAC010000014.1"/>
</dbReference>
<dbReference type="GO" id="GO:0016829">
    <property type="term" value="F:lyase activity"/>
    <property type="evidence" value="ECO:0007669"/>
    <property type="project" value="UniProtKB-KW"/>
</dbReference>
<dbReference type="Gene3D" id="3.90.1150.10">
    <property type="entry name" value="Aspartate Aminotransferase, domain 1"/>
    <property type="match status" value="1"/>
</dbReference>
<reference evidence="7 8" key="1">
    <citation type="submission" date="2016-06" db="EMBL/GenBank/DDBJ databases">
        <authorList>
            <person name="Kjaerup R.B."/>
            <person name="Dalgaard T.S."/>
            <person name="Juul-Madsen H.R."/>
        </authorList>
    </citation>
    <scope>NUCLEOTIDE SEQUENCE [LARGE SCALE GENOMIC DNA]</scope>
    <source>
        <strain evidence="7 8">DSM 43913</strain>
    </source>
</reference>
<evidence type="ECO:0000256" key="2">
    <source>
        <dbReference type="ARBA" id="ARBA00010447"/>
    </source>
</evidence>
<keyword evidence="8" id="KW-1185">Reference proteome</keyword>
<dbReference type="PANTHER" id="PTHR43586:SF8">
    <property type="entry name" value="CYSTEINE DESULFURASE 1, CHLOROPLASTIC"/>
    <property type="match status" value="1"/>
</dbReference>
<name>A0A1C5G7V8_MICEH</name>
<evidence type="ECO:0000313" key="8">
    <source>
        <dbReference type="Proteomes" id="UP000198251"/>
    </source>
</evidence>
<comment type="catalytic activity">
    <reaction evidence="4">
        <text>(sulfur carrier)-H + L-cysteine = (sulfur carrier)-SH + L-alanine</text>
        <dbReference type="Rhea" id="RHEA:43892"/>
        <dbReference type="Rhea" id="RHEA-COMP:14737"/>
        <dbReference type="Rhea" id="RHEA-COMP:14739"/>
        <dbReference type="ChEBI" id="CHEBI:29917"/>
        <dbReference type="ChEBI" id="CHEBI:35235"/>
        <dbReference type="ChEBI" id="CHEBI:57972"/>
        <dbReference type="ChEBI" id="CHEBI:64428"/>
        <dbReference type="EC" id="2.8.1.7"/>
    </reaction>
</comment>
<comment type="similarity">
    <text evidence="2">Belongs to the class-V pyridoxal-phosphate-dependent aminotransferase family. Csd subfamily.</text>
</comment>
<proteinExistence type="inferred from homology"/>
<evidence type="ECO:0000256" key="4">
    <source>
        <dbReference type="ARBA" id="ARBA00050776"/>
    </source>
</evidence>
<dbReference type="InterPro" id="IPR020578">
    <property type="entry name" value="Aminotrans_V_PyrdxlP_BS"/>
</dbReference>
<dbReference type="InterPro" id="IPR000192">
    <property type="entry name" value="Aminotrans_V_dom"/>
</dbReference>
<dbReference type="Gene3D" id="3.40.640.10">
    <property type="entry name" value="Type I PLP-dependent aspartate aminotransferase-like (Major domain)"/>
    <property type="match status" value="1"/>
</dbReference>
<gene>
    <name evidence="7" type="ORF">GA0070610_2020</name>
</gene>
<dbReference type="GeneID" id="95801838"/>
<evidence type="ECO:0000256" key="3">
    <source>
        <dbReference type="ARBA" id="ARBA00022898"/>
    </source>
</evidence>
<accession>A0A1C5G7V8</accession>
<dbReference type="InterPro" id="IPR015424">
    <property type="entry name" value="PyrdxlP-dep_Trfase"/>
</dbReference>
<sequence length="414" mass="44988">MSESTLVQVTEPGLPPVPARIRADFPLLSRDIDGHRLVYLDSAATSLTPLPVVEEISRFYTEVAANIHRGKHVLSEQASDDFENVRMKVAQYTGFRSNEVVFTANTTASMNLVASGLPLDPDDLVLVPADGHHSAILPWRDRARVAWLPTDGHGVVDLDRYAELLSERPAVVVLSHCSNVSGAYAPVETMSRMAKEAGAVTVLDAAQSIGHRRPKHTTIDFLAFSAHKMLGPTGLGVLCGRYDQLARLTPPALGGGVVDWVDEQRHELRKLPHRFEAGTPHIAGVYGLGAAIDYLYRLGLDTVAEHDRALGRALVEQASTRPYARILGPTEGDRGAILSLAIDGLHSMKPVAQILSDSYGIMCRSGHMCAQPFVDRFTDDEILRASGYIYNDLDDVHAFFTALDEIVGALGARS</sequence>
<evidence type="ECO:0000259" key="6">
    <source>
        <dbReference type="Pfam" id="PF00266"/>
    </source>
</evidence>
<evidence type="ECO:0000256" key="5">
    <source>
        <dbReference type="RuleBase" id="RU004504"/>
    </source>
</evidence>
<dbReference type="AlphaFoldDB" id="A0A1C5G7V8"/>
<dbReference type="InterPro" id="IPR015421">
    <property type="entry name" value="PyrdxlP-dep_Trfase_major"/>
</dbReference>
<dbReference type="SUPFAM" id="SSF53383">
    <property type="entry name" value="PLP-dependent transferases"/>
    <property type="match status" value="1"/>
</dbReference>
<organism evidence="7 8">
    <name type="scientific">Micromonospora echinofusca</name>
    <dbReference type="NCBI Taxonomy" id="47858"/>
    <lineage>
        <taxon>Bacteria</taxon>
        <taxon>Bacillati</taxon>
        <taxon>Actinomycetota</taxon>
        <taxon>Actinomycetes</taxon>
        <taxon>Micromonosporales</taxon>
        <taxon>Micromonosporaceae</taxon>
        <taxon>Micromonospora</taxon>
    </lineage>
</organism>
<keyword evidence="7" id="KW-0456">Lyase</keyword>
<dbReference type="GO" id="GO:0031071">
    <property type="term" value="F:cysteine desulfurase activity"/>
    <property type="evidence" value="ECO:0007669"/>
    <property type="project" value="UniProtKB-EC"/>
</dbReference>
<evidence type="ECO:0000313" key="7">
    <source>
        <dbReference type="EMBL" id="SCG15777.1"/>
    </source>
</evidence>
<protein>
    <submittedName>
        <fullName evidence="7">Cysteine desulfurase / selenocysteine lyase</fullName>
    </submittedName>
</protein>
<comment type="cofactor">
    <cofactor evidence="1 5">
        <name>pyridoxal 5'-phosphate</name>
        <dbReference type="ChEBI" id="CHEBI:597326"/>
    </cofactor>
</comment>
<dbReference type="InterPro" id="IPR015422">
    <property type="entry name" value="PyrdxlP-dep_Trfase_small"/>
</dbReference>
<keyword evidence="3" id="KW-0663">Pyridoxal phosphate</keyword>
<feature type="domain" description="Aminotransferase class V" evidence="6">
    <location>
        <begin position="38"/>
        <end position="399"/>
    </location>
</feature>
<dbReference type="Pfam" id="PF00266">
    <property type="entry name" value="Aminotran_5"/>
    <property type="match status" value="1"/>
</dbReference>
<dbReference type="EMBL" id="LT607733">
    <property type="protein sequence ID" value="SCG15777.1"/>
    <property type="molecule type" value="Genomic_DNA"/>
</dbReference>
<evidence type="ECO:0000256" key="1">
    <source>
        <dbReference type="ARBA" id="ARBA00001933"/>
    </source>
</evidence>
<dbReference type="PROSITE" id="PS00595">
    <property type="entry name" value="AA_TRANSFER_CLASS_5"/>
    <property type="match status" value="1"/>
</dbReference>
<dbReference type="Proteomes" id="UP000198251">
    <property type="component" value="Chromosome I"/>
</dbReference>
<dbReference type="PANTHER" id="PTHR43586">
    <property type="entry name" value="CYSTEINE DESULFURASE"/>
    <property type="match status" value="1"/>
</dbReference>